<proteinExistence type="predicted"/>
<reference evidence="4 5" key="2">
    <citation type="submission" date="2024-07" db="EMBL/GenBank/DDBJ databases">
        <authorList>
            <person name="Akdeniz Z."/>
        </authorList>
    </citation>
    <scope>NUCLEOTIDE SEQUENCE [LARGE SCALE GENOMIC DNA]</scope>
</reference>
<evidence type="ECO:0000313" key="5">
    <source>
        <dbReference type="Proteomes" id="UP001642409"/>
    </source>
</evidence>
<dbReference type="PROSITE" id="PS51450">
    <property type="entry name" value="LRR"/>
    <property type="match status" value="4"/>
</dbReference>
<dbReference type="PANTHER" id="PTHR46652">
    <property type="entry name" value="LEUCINE-RICH REPEAT AND IQ DOMAIN-CONTAINING PROTEIN 1-RELATED"/>
    <property type="match status" value="1"/>
</dbReference>
<reference evidence="3" key="1">
    <citation type="submission" date="2023-06" db="EMBL/GenBank/DDBJ databases">
        <authorList>
            <person name="Kurt Z."/>
        </authorList>
    </citation>
    <scope>NUCLEOTIDE SEQUENCE</scope>
</reference>
<protein>
    <submittedName>
        <fullName evidence="3">Partial</fullName>
    </submittedName>
</protein>
<gene>
    <name evidence="4" type="ORF">HINF_LOCUS21206</name>
    <name evidence="3" type="ORF">HINF_LOCUS7635</name>
</gene>
<keyword evidence="5" id="KW-1185">Reference proteome</keyword>
<dbReference type="PANTHER" id="PTHR46652:SF3">
    <property type="entry name" value="LEUCINE-RICH REPEAT-CONTAINING PROTEIN 9"/>
    <property type="match status" value="1"/>
</dbReference>
<organism evidence="3">
    <name type="scientific">Hexamita inflata</name>
    <dbReference type="NCBI Taxonomy" id="28002"/>
    <lineage>
        <taxon>Eukaryota</taxon>
        <taxon>Metamonada</taxon>
        <taxon>Diplomonadida</taxon>
        <taxon>Hexamitidae</taxon>
        <taxon>Hexamitinae</taxon>
        <taxon>Hexamita</taxon>
    </lineage>
</organism>
<evidence type="ECO:0000256" key="1">
    <source>
        <dbReference type="ARBA" id="ARBA00022614"/>
    </source>
</evidence>
<dbReference type="EMBL" id="CATOUU010000195">
    <property type="protein sequence ID" value="CAI9919990.1"/>
    <property type="molecule type" value="Genomic_DNA"/>
</dbReference>
<dbReference type="SMART" id="SM00365">
    <property type="entry name" value="LRR_SD22"/>
    <property type="match status" value="4"/>
</dbReference>
<name>A0AA86TKC4_9EUKA</name>
<dbReference type="SMART" id="SM00369">
    <property type="entry name" value="LRR_TYP"/>
    <property type="match status" value="3"/>
</dbReference>
<dbReference type="InterPro" id="IPR050836">
    <property type="entry name" value="SDS22/Internalin_LRR"/>
</dbReference>
<evidence type="ECO:0000313" key="3">
    <source>
        <dbReference type="EMBL" id="CAI9919990.1"/>
    </source>
</evidence>
<dbReference type="Pfam" id="PF12799">
    <property type="entry name" value="LRR_4"/>
    <property type="match status" value="2"/>
</dbReference>
<evidence type="ECO:0000256" key="2">
    <source>
        <dbReference type="ARBA" id="ARBA00022737"/>
    </source>
</evidence>
<dbReference type="InterPro" id="IPR032675">
    <property type="entry name" value="LRR_dom_sf"/>
</dbReference>
<keyword evidence="2" id="KW-0677">Repeat</keyword>
<dbReference type="InterPro" id="IPR001611">
    <property type="entry name" value="Leu-rich_rpt"/>
</dbReference>
<dbReference type="Gene3D" id="3.80.10.10">
    <property type="entry name" value="Ribonuclease Inhibitor"/>
    <property type="match status" value="1"/>
</dbReference>
<accession>A0AA86TKC4</accession>
<evidence type="ECO:0000313" key="4">
    <source>
        <dbReference type="EMBL" id="CAL6008628.1"/>
    </source>
</evidence>
<keyword evidence="1" id="KW-0433">Leucine-rich repeat</keyword>
<dbReference type="InterPro" id="IPR025875">
    <property type="entry name" value="Leu-rich_rpt_4"/>
</dbReference>
<comment type="caution">
    <text evidence="3">The sequence shown here is derived from an EMBL/GenBank/DDBJ whole genome shotgun (WGS) entry which is preliminary data.</text>
</comment>
<dbReference type="EMBL" id="CAXDID020000058">
    <property type="protein sequence ID" value="CAL6008628.1"/>
    <property type="molecule type" value="Genomic_DNA"/>
</dbReference>
<dbReference type="InterPro" id="IPR003591">
    <property type="entry name" value="Leu-rich_rpt_typical-subtyp"/>
</dbReference>
<dbReference type="Proteomes" id="UP001642409">
    <property type="component" value="Unassembled WGS sequence"/>
</dbReference>
<sequence length="240" mass="27932">MQPNHVIGSKKELLNHFGSSQKLEIRNLQQMEDLLKMNIPAKVWKDASNRNQLSFNQEFLQQTNEFTFIFLNIKYINLISFFTNLTELDLSENQISDISSISKLKGLKILQLNKNCIKDISALLSLSDLIYLVELNLSENQISDISSISKLKNLQKLYLQCNNIEDISSIQFLIQHIWIYLKINQLPTQQLCRIQLNYYSILTTSCKTNLGCNILLNYRDQVYLKQKLQIQTIFLISYSA</sequence>
<dbReference type="AlphaFoldDB" id="A0AA86TKC4"/>
<dbReference type="SUPFAM" id="SSF52058">
    <property type="entry name" value="L domain-like"/>
    <property type="match status" value="1"/>
</dbReference>